<dbReference type="Proteomes" id="UP001358417">
    <property type="component" value="Unassembled WGS sequence"/>
</dbReference>
<keyword evidence="1" id="KW-0472">Membrane</keyword>
<dbReference type="AlphaFoldDB" id="A0AAV9NB05"/>
<evidence type="ECO:0008006" key="4">
    <source>
        <dbReference type="Google" id="ProtNLM"/>
    </source>
</evidence>
<accession>A0AAV9NB05</accession>
<evidence type="ECO:0000313" key="2">
    <source>
        <dbReference type="EMBL" id="KAK5051599.1"/>
    </source>
</evidence>
<feature type="transmembrane region" description="Helical" evidence="1">
    <location>
        <begin position="17"/>
        <end position="34"/>
    </location>
</feature>
<dbReference type="GeneID" id="89971445"/>
<reference evidence="2 3" key="1">
    <citation type="submission" date="2023-08" db="EMBL/GenBank/DDBJ databases">
        <title>Black Yeasts Isolated from many extreme environments.</title>
        <authorList>
            <person name="Coleine C."/>
            <person name="Stajich J.E."/>
            <person name="Selbmann L."/>
        </authorList>
    </citation>
    <scope>NUCLEOTIDE SEQUENCE [LARGE SCALE GENOMIC DNA]</scope>
    <source>
        <strain evidence="2 3">CCFEE 5792</strain>
    </source>
</reference>
<keyword evidence="3" id="KW-1185">Reference proteome</keyword>
<organism evidence="2 3">
    <name type="scientific">Exophiala bonariae</name>
    <dbReference type="NCBI Taxonomy" id="1690606"/>
    <lineage>
        <taxon>Eukaryota</taxon>
        <taxon>Fungi</taxon>
        <taxon>Dikarya</taxon>
        <taxon>Ascomycota</taxon>
        <taxon>Pezizomycotina</taxon>
        <taxon>Eurotiomycetes</taxon>
        <taxon>Chaetothyriomycetidae</taxon>
        <taxon>Chaetothyriales</taxon>
        <taxon>Herpotrichiellaceae</taxon>
        <taxon>Exophiala</taxon>
    </lineage>
</organism>
<evidence type="ECO:0000313" key="3">
    <source>
        <dbReference type="Proteomes" id="UP001358417"/>
    </source>
</evidence>
<evidence type="ECO:0000256" key="1">
    <source>
        <dbReference type="SAM" id="Phobius"/>
    </source>
</evidence>
<dbReference type="EMBL" id="JAVRRD010000015">
    <property type="protein sequence ID" value="KAK5051599.1"/>
    <property type="molecule type" value="Genomic_DNA"/>
</dbReference>
<sequence length="190" mass="20188">MGPDHGALGATFKIARVLQAASMIAMIGITANFISEMVSAGATPPAILIGILSIVCIAVLYCAITVILYFDNILPFLISTGLDALFLIALIVLSVIVGKPLSYLNCQILDEVSNTSSSAYDFTSALGNSLNKDGNVDYSQWIGTSKATCLEMKSIWGLSIALCILFTFSAVSSICLWKRTKQPPAEKLDA</sequence>
<gene>
    <name evidence="2" type="ORF">LTR84_003251</name>
</gene>
<proteinExistence type="predicted"/>
<comment type="caution">
    <text evidence="2">The sequence shown here is derived from an EMBL/GenBank/DDBJ whole genome shotgun (WGS) entry which is preliminary data.</text>
</comment>
<feature type="transmembrane region" description="Helical" evidence="1">
    <location>
        <begin position="76"/>
        <end position="97"/>
    </location>
</feature>
<dbReference type="RefSeq" id="XP_064705826.1">
    <property type="nucleotide sequence ID" value="XM_064846846.1"/>
</dbReference>
<protein>
    <recommendedName>
        <fullName evidence="4">MARVEL domain-containing protein</fullName>
    </recommendedName>
</protein>
<name>A0AAV9NB05_9EURO</name>
<keyword evidence="1" id="KW-0812">Transmembrane</keyword>
<keyword evidence="1" id="KW-1133">Transmembrane helix</keyword>
<feature type="transmembrane region" description="Helical" evidence="1">
    <location>
        <begin position="155"/>
        <end position="177"/>
    </location>
</feature>
<feature type="transmembrane region" description="Helical" evidence="1">
    <location>
        <begin position="46"/>
        <end position="69"/>
    </location>
</feature>